<keyword evidence="5" id="KW-0732">Signal</keyword>
<keyword evidence="2 4" id="KW-0479">Metal-binding</keyword>
<evidence type="ECO:0000256" key="4">
    <source>
        <dbReference type="PROSITE-ProRule" id="PRU00433"/>
    </source>
</evidence>
<comment type="caution">
    <text evidence="7">The sequence shown here is derived from an EMBL/GenBank/DDBJ whole genome shotgun (WGS) entry which is preliminary data.</text>
</comment>
<evidence type="ECO:0000313" key="7">
    <source>
        <dbReference type="EMBL" id="KAB1074391.1"/>
    </source>
</evidence>
<evidence type="ECO:0000313" key="8">
    <source>
        <dbReference type="Proteomes" id="UP000441523"/>
    </source>
</evidence>
<gene>
    <name evidence="7" type="ORF">F6X51_08465</name>
</gene>
<dbReference type="Gene3D" id="1.10.760.10">
    <property type="entry name" value="Cytochrome c-like domain"/>
    <property type="match status" value="1"/>
</dbReference>
<keyword evidence="1 4" id="KW-0349">Heme</keyword>
<dbReference type="InterPro" id="IPR009056">
    <property type="entry name" value="Cyt_c-like_dom"/>
</dbReference>
<feature type="signal peptide" evidence="5">
    <location>
        <begin position="1"/>
        <end position="27"/>
    </location>
</feature>
<dbReference type="SUPFAM" id="SSF46626">
    <property type="entry name" value="Cytochrome c"/>
    <property type="match status" value="1"/>
</dbReference>
<feature type="domain" description="Cytochrome c" evidence="6">
    <location>
        <begin position="21"/>
        <end position="100"/>
    </location>
</feature>
<reference evidence="7 8" key="1">
    <citation type="submission" date="2019-09" db="EMBL/GenBank/DDBJ databases">
        <title>YIM 132548 draft genome.</title>
        <authorList>
            <person name="Jiang L."/>
        </authorList>
    </citation>
    <scope>NUCLEOTIDE SEQUENCE [LARGE SCALE GENOMIC DNA]</scope>
    <source>
        <strain evidence="7 8">YIM 132548</strain>
    </source>
</reference>
<dbReference type="EMBL" id="VZZJ01000005">
    <property type="protein sequence ID" value="KAB1074391.1"/>
    <property type="molecule type" value="Genomic_DNA"/>
</dbReference>
<protein>
    <submittedName>
        <fullName evidence="7">Cytochrome C</fullName>
    </submittedName>
</protein>
<evidence type="ECO:0000256" key="1">
    <source>
        <dbReference type="ARBA" id="ARBA00022617"/>
    </source>
</evidence>
<dbReference type="GO" id="GO:0046872">
    <property type="term" value="F:metal ion binding"/>
    <property type="evidence" value="ECO:0007669"/>
    <property type="project" value="UniProtKB-KW"/>
</dbReference>
<accession>A0A6N6MSX9</accession>
<dbReference type="PROSITE" id="PS51007">
    <property type="entry name" value="CYTC"/>
    <property type="match status" value="1"/>
</dbReference>
<keyword evidence="3 4" id="KW-0408">Iron</keyword>
<dbReference type="InterPro" id="IPR036909">
    <property type="entry name" value="Cyt_c-like_dom_sf"/>
</dbReference>
<dbReference type="Proteomes" id="UP000441523">
    <property type="component" value="Unassembled WGS sequence"/>
</dbReference>
<evidence type="ECO:0000256" key="2">
    <source>
        <dbReference type="ARBA" id="ARBA00022723"/>
    </source>
</evidence>
<evidence type="ECO:0000256" key="3">
    <source>
        <dbReference type="ARBA" id="ARBA00023004"/>
    </source>
</evidence>
<evidence type="ECO:0000259" key="6">
    <source>
        <dbReference type="PROSITE" id="PS51007"/>
    </source>
</evidence>
<evidence type="ECO:0000256" key="5">
    <source>
        <dbReference type="SAM" id="SignalP"/>
    </source>
</evidence>
<feature type="chain" id="PRO_5027120238" evidence="5">
    <location>
        <begin position="28"/>
        <end position="103"/>
    </location>
</feature>
<dbReference type="RefSeq" id="WP_150962787.1">
    <property type="nucleotide sequence ID" value="NZ_VZZJ01000005.1"/>
</dbReference>
<organism evidence="7 8">
    <name type="scientific">Methylobacterium planeticum</name>
    <dbReference type="NCBI Taxonomy" id="2615211"/>
    <lineage>
        <taxon>Bacteria</taxon>
        <taxon>Pseudomonadati</taxon>
        <taxon>Pseudomonadota</taxon>
        <taxon>Alphaproteobacteria</taxon>
        <taxon>Hyphomicrobiales</taxon>
        <taxon>Methylobacteriaceae</taxon>
        <taxon>Methylobacterium</taxon>
    </lineage>
</organism>
<dbReference type="GO" id="GO:0009055">
    <property type="term" value="F:electron transfer activity"/>
    <property type="evidence" value="ECO:0007669"/>
    <property type="project" value="InterPro"/>
</dbReference>
<proteinExistence type="predicted"/>
<keyword evidence="8" id="KW-1185">Reference proteome</keyword>
<name>A0A6N6MSX9_9HYPH</name>
<dbReference type="GO" id="GO:0020037">
    <property type="term" value="F:heme binding"/>
    <property type="evidence" value="ECO:0007669"/>
    <property type="project" value="InterPro"/>
</dbReference>
<sequence length="103" mass="10355">MRLAARVRAVPALSALALLLAPAPTGATEGRPPPGATSCTGCHATGAAMQPISGRPAPEIAAALAEYRSGARPATVMNRIAKGFTEAESQAIAAYFAQGGPER</sequence>
<dbReference type="AlphaFoldDB" id="A0A6N6MSX9"/>